<dbReference type="InterPro" id="IPR005863">
    <property type="entry name" value="UDP-N-AcMur_synth"/>
</dbReference>
<dbReference type="SUPFAM" id="SSF53244">
    <property type="entry name" value="MurD-like peptide ligases, peptide-binding domain"/>
    <property type="match status" value="1"/>
</dbReference>
<evidence type="ECO:0000256" key="10">
    <source>
        <dbReference type="ARBA" id="ARBA00031461"/>
    </source>
</evidence>
<keyword evidence="7" id="KW-0573">Peptidoglycan synthesis</keyword>
<organism evidence="13">
    <name type="scientific">freshwater metagenome</name>
    <dbReference type="NCBI Taxonomy" id="449393"/>
    <lineage>
        <taxon>unclassified sequences</taxon>
        <taxon>metagenomes</taxon>
        <taxon>ecological metagenomes</taxon>
    </lineage>
</organism>
<dbReference type="InterPro" id="IPR051046">
    <property type="entry name" value="MurCDEF_CellWall_CoF430Synth"/>
</dbReference>
<keyword evidence="4" id="KW-0547">Nucleotide-binding</keyword>
<dbReference type="HAMAP" id="MF_02019">
    <property type="entry name" value="MurF"/>
    <property type="match status" value="1"/>
</dbReference>
<evidence type="ECO:0000259" key="12">
    <source>
        <dbReference type="Pfam" id="PF08245"/>
    </source>
</evidence>
<dbReference type="Pfam" id="PF02875">
    <property type="entry name" value="Mur_ligase_C"/>
    <property type="match status" value="1"/>
</dbReference>
<feature type="domain" description="Mur ligase central" evidence="12">
    <location>
        <begin position="107"/>
        <end position="293"/>
    </location>
</feature>
<dbReference type="EMBL" id="CAEZSJ010000022">
    <property type="protein sequence ID" value="CAB4533984.1"/>
    <property type="molecule type" value="Genomic_DNA"/>
</dbReference>
<dbReference type="NCBIfam" id="TIGR01143">
    <property type="entry name" value="murF"/>
    <property type="match status" value="1"/>
</dbReference>
<dbReference type="GO" id="GO:0005524">
    <property type="term" value="F:ATP binding"/>
    <property type="evidence" value="ECO:0007669"/>
    <property type="project" value="UniProtKB-KW"/>
</dbReference>
<dbReference type="SUPFAM" id="SSF53623">
    <property type="entry name" value="MurD-like peptide ligases, catalytic domain"/>
    <property type="match status" value="1"/>
</dbReference>
<dbReference type="InterPro" id="IPR004101">
    <property type="entry name" value="Mur_ligase_C"/>
</dbReference>
<dbReference type="GO" id="GO:0009252">
    <property type="term" value="P:peptidoglycan biosynthetic process"/>
    <property type="evidence" value="ECO:0007669"/>
    <property type="project" value="UniProtKB-KW"/>
</dbReference>
<dbReference type="InterPro" id="IPR013221">
    <property type="entry name" value="Mur_ligase_cen"/>
</dbReference>
<keyword evidence="3" id="KW-0132">Cell division</keyword>
<dbReference type="Gene3D" id="3.90.190.20">
    <property type="entry name" value="Mur ligase, C-terminal domain"/>
    <property type="match status" value="1"/>
</dbReference>
<evidence type="ECO:0000256" key="1">
    <source>
        <dbReference type="ARBA" id="ARBA00022490"/>
    </source>
</evidence>
<evidence type="ECO:0000256" key="2">
    <source>
        <dbReference type="ARBA" id="ARBA00022598"/>
    </source>
</evidence>
<keyword evidence="5" id="KW-0067">ATP-binding</keyword>
<dbReference type="GO" id="GO:0047480">
    <property type="term" value="F:UDP-N-acetylmuramoyl-tripeptide-D-alanyl-D-alanine ligase activity"/>
    <property type="evidence" value="ECO:0007669"/>
    <property type="project" value="InterPro"/>
</dbReference>
<dbReference type="Gene3D" id="3.40.1390.10">
    <property type="entry name" value="MurE/MurF, N-terminal domain"/>
    <property type="match status" value="1"/>
</dbReference>
<dbReference type="PANTHER" id="PTHR43024:SF1">
    <property type="entry name" value="UDP-N-ACETYLMURAMOYL-TRIPEPTIDE--D-ALANYL-D-ALANINE LIGASE"/>
    <property type="match status" value="1"/>
</dbReference>
<evidence type="ECO:0000256" key="4">
    <source>
        <dbReference type="ARBA" id="ARBA00022741"/>
    </source>
</evidence>
<keyword evidence="6" id="KW-0133">Cell shape</keyword>
<evidence type="ECO:0000256" key="9">
    <source>
        <dbReference type="ARBA" id="ARBA00023316"/>
    </source>
</evidence>
<accession>A0A6J6B5K1</accession>
<dbReference type="InterPro" id="IPR036565">
    <property type="entry name" value="Mur-like_cat_sf"/>
</dbReference>
<evidence type="ECO:0000256" key="7">
    <source>
        <dbReference type="ARBA" id="ARBA00022984"/>
    </source>
</evidence>
<protein>
    <recommendedName>
        <fullName evidence="10">UDP-MurNAc-pentapeptide synthetase</fullName>
    </recommendedName>
</protein>
<dbReference type="SUPFAM" id="SSF63418">
    <property type="entry name" value="MurE/MurF N-terminal domain"/>
    <property type="match status" value="1"/>
</dbReference>
<evidence type="ECO:0000313" key="13">
    <source>
        <dbReference type="EMBL" id="CAB4533984.1"/>
    </source>
</evidence>
<sequence>MIKLTLSDIAKIVDGTVINVDGGTTTTAYPVINSKQANPQTFFAAFVGANFDGHDFISSAISSGAQFALVSKDCSAPAIKVDDVAAALSKLASYVRSKLQTMTVIGITGSQGKTTTKDLLRHILSVSGETIAPSESLNNELGVPLLLLRCTESTKYCIVEMGARHVGDIAHLAGIAKPHIGVVLGVGKAHVGEFGSREAIAKTKSELVSTLSSDGIAILGTYDEFTPVMEIPTGVRKIFFGEKSQCEIRAADIEVREGRAHFDLVTPDGRAAVSLQLLGLHQIPNALAAAAVATSLDIPIDTISAALSTAEVSSKWRMEISEIAEITIINDSYNSNPESTSAALRTLALISQETGGVSWAFLGKMHELGESSDDEHAAIGRLVTEIGIDHLVAIGTKAYLRDISAINGGGESAVHYFESKSEALSMVDHFAPGDVLLLKASRAEEFNLLAEMFNEKLAQLPESKEVER</sequence>
<evidence type="ECO:0000256" key="8">
    <source>
        <dbReference type="ARBA" id="ARBA00023306"/>
    </source>
</evidence>
<keyword evidence="9" id="KW-0961">Cell wall biogenesis/degradation</keyword>
<keyword evidence="8" id="KW-0131">Cell cycle</keyword>
<evidence type="ECO:0000256" key="5">
    <source>
        <dbReference type="ARBA" id="ARBA00022840"/>
    </source>
</evidence>
<name>A0A6J6B5K1_9ZZZZ</name>
<keyword evidence="1" id="KW-0963">Cytoplasm</keyword>
<feature type="domain" description="Mur ligase C-terminal" evidence="11">
    <location>
        <begin position="317"/>
        <end position="442"/>
    </location>
</feature>
<dbReference type="PANTHER" id="PTHR43024">
    <property type="entry name" value="UDP-N-ACETYLMURAMOYL-TRIPEPTIDE--D-ALANYL-D-ALANINE LIGASE"/>
    <property type="match status" value="1"/>
</dbReference>
<evidence type="ECO:0000259" key="11">
    <source>
        <dbReference type="Pfam" id="PF02875"/>
    </source>
</evidence>
<evidence type="ECO:0000256" key="6">
    <source>
        <dbReference type="ARBA" id="ARBA00022960"/>
    </source>
</evidence>
<gene>
    <name evidence="13" type="ORF">UFOPK1425_00208</name>
</gene>
<dbReference type="GO" id="GO:0071555">
    <property type="term" value="P:cell wall organization"/>
    <property type="evidence" value="ECO:0007669"/>
    <property type="project" value="UniProtKB-KW"/>
</dbReference>
<dbReference type="AlphaFoldDB" id="A0A6J6B5K1"/>
<proteinExistence type="inferred from homology"/>
<keyword evidence="2" id="KW-0436">Ligase</keyword>
<dbReference type="InterPro" id="IPR036615">
    <property type="entry name" value="Mur_ligase_C_dom_sf"/>
</dbReference>
<dbReference type="Gene3D" id="3.40.1190.10">
    <property type="entry name" value="Mur-like, catalytic domain"/>
    <property type="match status" value="1"/>
</dbReference>
<evidence type="ECO:0000256" key="3">
    <source>
        <dbReference type="ARBA" id="ARBA00022618"/>
    </source>
</evidence>
<dbReference type="Pfam" id="PF08245">
    <property type="entry name" value="Mur_ligase_M"/>
    <property type="match status" value="1"/>
</dbReference>
<dbReference type="GO" id="GO:0051301">
    <property type="term" value="P:cell division"/>
    <property type="evidence" value="ECO:0007669"/>
    <property type="project" value="UniProtKB-KW"/>
</dbReference>
<dbReference type="GO" id="GO:0008360">
    <property type="term" value="P:regulation of cell shape"/>
    <property type="evidence" value="ECO:0007669"/>
    <property type="project" value="UniProtKB-KW"/>
</dbReference>
<reference evidence="13" key="1">
    <citation type="submission" date="2020-05" db="EMBL/GenBank/DDBJ databases">
        <authorList>
            <person name="Chiriac C."/>
            <person name="Salcher M."/>
            <person name="Ghai R."/>
            <person name="Kavagutti S V."/>
        </authorList>
    </citation>
    <scope>NUCLEOTIDE SEQUENCE</scope>
</reference>
<dbReference type="InterPro" id="IPR035911">
    <property type="entry name" value="MurE/MurF_N"/>
</dbReference>